<dbReference type="AlphaFoldDB" id="A0A0F9D5V3"/>
<gene>
    <name evidence="1" type="ORF">LCGC14_2319160</name>
</gene>
<accession>A0A0F9D5V3</accession>
<evidence type="ECO:0000313" key="1">
    <source>
        <dbReference type="EMBL" id="KKL49076.1"/>
    </source>
</evidence>
<proteinExistence type="predicted"/>
<protein>
    <submittedName>
        <fullName evidence="1">Uncharacterized protein</fullName>
    </submittedName>
</protein>
<dbReference type="EMBL" id="LAZR01033091">
    <property type="protein sequence ID" value="KKL49076.1"/>
    <property type="molecule type" value="Genomic_DNA"/>
</dbReference>
<reference evidence="1" key="1">
    <citation type="journal article" date="2015" name="Nature">
        <title>Complex archaea that bridge the gap between prokaryotes and eukaryotes.</title>
        <authorList>
            <person name="Spang A."/>
            <person name="Saw J.H."/>
            <person name="Jorgensen S.L."/>
            <person name="Zaremba-Niedzwiedzka K."/>
            <person name="Martijn J."/>
            <person name="Lind A.E."/>
            <person name="van Eijk R."/>
            <person name="Schleper C."/>
            <person name="Guy L."/>
            <person name="Ettema T.J."/>
        </authorList>
    </citation>
    <scope>NUCLEOTIDE SEQUENCE</scope>
</reference>
<comment type="caution">
    <text evidence="1">The sequence shown here is derived from an EMBL/GenBank/DDBJ whole genome shotgun (WGS) entry which is preliminary data.</text>
</comment>
<organism evidence="1">
    <name type="scientific">marine sediment metagenome</name>
    <dbReference type="NCBI Taxonomy" id="412755"/>
    <lineage>
        <taxon>unclassified sequences</taxon>
        <taxon>metagenomes</taxon>
        <taxon>ecological metagenomes</taxon>
    </lineage>
</organism>
<sequence length="37" mass="4464">MKNRIHQINCAKMARLLAQQSDPVKRQVIWKLFKELK</sequence>
<name>A0A0F9D5V3_9ZZZZ</name>